<dbReference type="Proteomes" id="UP000326486">
    <property type="component" value="Segment"/>
</dbReference>
<accession>A0A5J6TTT9</accession>
<organism evidence="1 2">
    <name type="scientific">Streptomyces phage Gilgamesh</name>
    <dbReference type="NCBI Taxonomy" id="2599890"/>
    <lineage>
        <taxon>Viruses</taxon>
        <taxon>Duplodnaviria</taxon>
        <taxon>Heunggongvirae</taxon>
        <taxon>Uroviricota</taxon>
        <taxon>Caudoviricetes</taxon>
        <taxon>Gilgameshvirus</taxon>
        <taxon>Gilgameshvirus gilgamesh</taxon>
    </lineage>
</organism>
<proteinExistence type="predicted"/>
<keyword evidence="2" id="KW-1185">Reference proteome</keyword>
<sequence>MTISHAAPHWPPNALAPGDGGAAPALLVSVENSVDFVIGPEVPSVAAMERADTVASLALPRMLEDVPDAARICAEVQAVLIELVDVTARYRADGPLVGRIAHDAGHITVSVGDMARVLPAPEEEPGLYLVHRLASEIGQYEGDHGGRVTWAAVPCSH</sequence>
<dbReference type="EMBL" id="MN234216">
    <property type="protein sequence ID" value="QFG13289.1"/>
    <property type="molecule type" value="Genomic_DNA"/>
</dbReference>
<name>A0A5J6TTT9_9CAUD</name>
<reference evidence="1 2" key="1">
    <citation type="submission" date="2019-07" db="EMBL/GenBank/DDBJ databases">
        <authorList>
            <person name="Almisry A."/>
            <person name="Mousa M."/>
            <person name="Gordon L.L."/>
            <person name="Lee M."/>
            <person name="Mandava P."/>
            <person name="Moxley J.T."/>
            <person name="Shaffer C.D."/>
            <person name="Weston-Hafer K.A."/>
            <person name="Garlena R.A."/>
            <person name="Russell D.A."/>
            <person name="Pope W.H."/>
            <person name="Jacobs-Sera D."/>
            <person name="Hatfull G.F."/>
        </authorList>
    </citation>
    <scope>NUCLEOTIDE SEQUENCE [LARGE SCALE GENOMIC DNA]</scope>
</reference>
<protein>
    <submittedName>
        <fullName evidence="1">Uncharacterized protein</fullName>
    </submittedName>
</protein>
<evidence type="ECO:0000313" key="2">
    <source>
        <dbReference type="Proteomes" id="UP000326486"/>
    </source>
</evidence>
<gene>
    <name evidence="1" type="primary">97</name>
    <name evidence="1" type="ORF">SEA_GILGAMESH_97</name>
</gene>
<dbReference type="KEGG" id="vg:80019159"/>
<evidence type="ECO:0000313" key="1">
    <source>
        <dbReference type="EMBL" id="QFG13289.1"/>
    </source>
</evidence>
<dbReference type="GeneID" id="80019159"/>
<dbReference type="RefSeq" id="YP_010754565.1">
    <property type="nucleotide sequence ID" value="NC_073461.1"/>
</dbReference>